<proteinExistence type="predicted"/>
<comment type="caution">
    <text evidence="1">The sequence shown here is derived from an EMBL/GenBank/DDBJ whole genome shotgun (WGS) entry which is preliminary data.</text>
</comment>
<accession>A0ACA9JWV9</accession>
<gene>
    <name evidence="1" type="ORF">DHETER_LOCUS87</name>
</gene>
<organism evidence="1 2">
    <name type="scientific">Dentiscutata heterogama</name>
    <dbReference type="NCBI Taxonomy" id="1316150"/>
    <lineage>
        <taxon>Eukaryota</taxon>
        <taxon>Fungi</taxon>
        <taxon>Fungi incertae sedis</taxon>
        <taxon>Mucoromycota</taxon>
        <taxon>Glomeromycotina</taxon>
        <taxon>Glomeromycetes</taxon>
        <taxon>Diversisporales</taxon>
        <taxon>Gigasporaceae</taxon>
        <taxon>Dentiscutata</taxon>
    </lineage>
</organism>
<protein>
    <submittedName>
        <fullName evidence="1">12818_t:CDS:1</fullName>
    </submittedName>
</protein>
<sequence>MSPTVGLISAVSNEEPTDSKTLNIASLAVAHDINLMKRDTSGFNGLTSGGFDSFISAPSVRSQWIAFWILWIIWALLLLMNLTQKELVKRDDRTEIRQSTAERTERTETGTNTFLERLDNGLKRASRIAHDLLLGFLSALVMNTLGRGSGIAVEILSWIYLGLSIVWLGTEMVTENKLVRLSLGSVLLSILLTIIIISYATGWRFVG</sequence>
<dbReference type="Proteomes" id="UP000789702">
    <property type="component" value="Unassembled WGS sequence"/>
</dbReference>
<dbReference type="EMBL" id="CAJVPU010000036">
    <property type="protein sequence ID" value="CAG8438563.1"/>
    <property type="molecule type" value="Genomic_DNA"/>
</dbReference>
<evidence type="ECO:0000313" key="2">
    <source>
        <dbReference type="Proteomes" id="UP000789702"/>
    </source>
</evidence>
<name>A0ACA9JWV9_9GLOM</name>
<evidence type="ECO:0000313" key="1">
    <source>
        <dbReference type="EMBL" id="CAG8438563.1"/>
    </source>
</evidence>
<keyword evidence="2" id="KW-1185">Reference proteome</keyword>
<reference evidence="1" key="1">
    <citation type="submission" date="2021-06" db="EMBL/GenBank/DDBJ databases">
        <authorList>
            <person name="Kallberg Y."/>
            <person name="Tangrot J."/>
            <person name="Rosling A."/>
        </authorList>
    </citation>
    <scope>NUCLEOTIDE SEQUENCE</scope>
    <source>
        <strain evidence="1">IL203A</strain>
    </source>
</reference>